<keyword evidence="7" id="KW-0812">Transmembrane</keyword>
<keyword evidence="6" id="KW-0560">Oxidoreductase</keyword>
<reference evidence="8" key="1">
    <citation type="submission" date="2022-09" db="EMBL/GenBank/DDBJ databases">
        <title>Fusarium specimens isolated from Avocado Roots.</title>
        <authorList>
            <person name="Stajich J."/>
            <person name="Roper C."/>
            <person name="Heimlech-Rivalta G."/>
        </authorList>
    </citation>
    <scope>NUCLEOTIDE SEQUENCE</scope>
    <source>
        <strain evidence="8">CF00136</strain>
    </source>
</reference>
<keyword evidence="7" id="KW-0472">Membrane</keyword>
<keyword evidence="4 5" id="KW-0408">Iron</keyword>
<evidence type="ECO:0000256" key="5">
    <source>
        <dbReference type="PIRSR" id="PIRSR602401-1"/>
    </source>
</evidence>
<evidence type="ECO:0000256" key="6">
    <source>
        <dbReference type="RuleBase" id="RU000461"/>
    </source>
</evidence>
<dbReference type="EMBL" id="JAOQAZ010000002">
    <property type="protein sequence ID" value="KAJ4269760.1"/>
    <property type="molecule type" value="Genomic_DNA"/>
</dbReference>
<name>A0A9W8SFH9_9HYPO</name>
<keyword evidence="7" id="KW-1133">Transmembrane helix</keyword>
<dbReference type="PRINTS" id="PR00385">
    <property type="entry name" value="P450"/>
</dbReference>
<comment type="similarity">
    <text evidence="6">Belongs to the cytochrome P450 family.</text>
</comment>
<feature type="transmembrane region" description="Helical" evidence="7">
    <location>
        <begin position="6"/>
        <end position="28"/>
    </location>
</feature>
<comment type="caution">
    <text evidence="8">The sequence shown here is derived from an EMBL/GenBank/DDBJ whole genome shotgun (WGS) entry which is preliminary data.</text>
</comment>
<comment type="cofactor">
    <cofactor evidence="1 5">
        <name>heme</name>
        <dbReference type="ChEBI" id="CHEBI:30413"/>
    </cofactor>
</comment>
<evidence type="ECO:0000256" key="7">
    <source>
        <dbReference type="SAM" id="Phobius"/>
    </source>
</evidence>
<dbReference type="GO" id="GO:0005506">
    <property type="term" value="F:iron ion binding"/>
    <property type="evidence" value="ECO:0007669"/>
    <property type="project" value="InterPro"/>
</dbReference>
<dbReference type="PANTHER" id="PTHR24305">
    <property type="entry name" value="CYTOCHROME P450"/>
    <property type="match status" value="1"/>
</dbReference>
<dbReference type="AlphaFoldDB" id="A0A9W8SFH9"/>
<dbReference type="InterPro" id="IPR050121">
    <property type="entry name" value="Cytochrome_P450_monoxygenase"/>
</dbReference>
<dbReference type="GO" id="GO:0004497">
    <property type="term" value="F:monooxygenase activity"/>
    <property type="evidence" value="ECO:0007669"/>
    <property type="project" value="UniProtKB-KW"/>
</dbReference>
<evidence type="ECO:0000256" key="2">
    <source>
        <dbReference type="ARBA" id="ARBA00022617"/>
    </source>
</evidence>
<dbReference type="InterPro" id="IPR017972">
    <property type="entry name" value="Cyt_P450_CS"/>
</dbReference>
<gene>
    <name evidence="8" type="ORF">NW762_001428</name>
</gene>
<dbReference type="PANTHER" id="PTHR24305:SF172">
    <property type="entry name" value="P450, PUTATIVE (EUROFUNG)-RELATED"/>
    <property type="match status" value="1"/>
</dbReference>
<evidence type="ECO:0008006" key="10">
    <source>
        <dbReference type="Google" id="ProtNLM"/>
    </source>
</evidence>
<dbReference type="InterPro" id="IPR001128">
    <property type="entry name" value="Cyt_P450"/>
</dbReference>
<keyword evidence="2 5" id="KW-0349">Heme</keyword>
<dbReference type="GO" id="GO:0016705">
    <property type="term" value="F:oxidoreductase activity, acting on paired donors, with incorporation or reduction of molecular oxygen"/>
    <property type="evidence" value="ECO:0007669"/>
    <property type="project" value="InterPro"/>
</dbReference>
<keyword evidence="6" id="KW-0503">Monooxygenase</keyword>
<evidence type="ECO:0000256" key="4">
    <source>
        <dbReference type="ARBA" id="ARBA00023004"/>
    </source>
</evidence>
<dbReference type="CDD" id="cd11061">
    <property type="entry name" value="CYP67-like"/>
    <property type="match status" value="1"/>
</dbReference>
<sequence length="520" mass="60032">MLGYAALGAVLLAAFTYLIVKPILFYFWDPKGFRKYPNHKLFSGVTDFQHCQTASQGFRSKDLYEAHKERDEPILRVGPNSLSFCDTRAIKDIYGHNTKCLKDDNYVILSGSHSHLFDVVDKPDHARKRRLLSAAFAIKNLEKWEYKVAFTAERLFKALDGKCTEPLKGLVPDSKDLTVDFNHWVNLWTIEAINYIAISSQMDLLDTGTDLVTAEKRDGTMYKAHYRRAMNNLVLAQVVWVWDYTLWPWAEWLTKVIPSKYKEHWKQAAPWDDVIYHQVAERLRRYQKGEKLDDFFSCMMEDKTGGPNNLEWGEIVSELGALLNAGFDTTGIAMTHHIDLLCKHPRHLERLRQELDSVLEPHEVIAPYNKIKDLPFLRAVIDESLRIIPPTSAGLPRRTPKEGASILGEWIPGDTSVNMTIYAAHRDTKVFPDPETFNPNRWMDPDERRRMEPNFVPFSTGSRGCLGRNISYLEQIMLLASLVHRYEFALPSPDYVVPRFEAFNMILGALPLKIWRRELE</sequence>
<dbReference type="Proteomes" id="UP001152049">
    <property type="component" value="Unassembled WGS sequence"/>
</dbReference>
<feature type="binding site" description="axial binding residue" evidence="5">
    <location>
        <position position="465"/>
    </location>
    <ligand>
        <name>heme</name>
        <dbReference type="ChEBI" id="CHEBI:30413"/>
    </ligand>
    <ligandPart>
        <name>Fe</name>
        <dbReference type="ChEBI" id="CHEBI:18248"/>
    </ligandPart>
</feature>
<dbReference type="SUPFAM" id="SSF48264">
    <property type="entry name" value="Cytochrome P450"/>
    <property type="match status" value="1"/>
</dbReference>
<dbReference type="Pfam" id="PF00067">
    <property type="entry name" value="p450"/>
    <property type="match status" value="1"/>
</dbReference>
<keyword evidence="3 5" id="KW-0479">Metal-binding</keyword>
<protein>
    <recommendedName>
        <fullName evidence="10">Cytochrome P450 monooxygenase</fullName>
    </recommendedName>
</protein>
<dbReference type="InterPro" id="IPR036396">
    <property type="entry name" value="Cyt_P450_sf"/>
</dbReference>
<evidence type="ECO:0000256" key="3">
    <source>
        <dbReference type="ARBA" id="ARBA00022723"/>
    </source>
</evidence>
<accession>A0A9W8SFH9</accession>
<proteinExistence type="inferred from homology"/>
<dbReference type="PROSITE" id="PS00086">
    <property type="entry name" value="CYTOCHROME_P450"/>
    <property type="match status" value="1"/>
</dbReference>
<dbReference type="GO" id="GO:0020037">
    <property type="term" value="F:heme binding"/>
    <property type="evidence" value="ECO:0007669"/>
    <property type="project" value="InterPro"/>
</dbReference>
<dbReference type="OrthoDB" id="2789670at2759"/>
<evidence type="ECO:0000313" key="8">
    <source>
        <dbReference type="EMBL" id="KAJ4269760.1"/>
    </source>
</evidence>
<evidence type="ECO:0000313" key="9">
    <source>
        <dbReference type="Proteomes" id="UP001152049"/>
    </source>
</evidence>
<organism evidence="8 9">
    <name type="scientific">Fusarium torreyae</name>
    <dbReference type="NCBI Taxonomy" id="1237075"/>
    <lineage>
        <taxon>Eukaryota</taxon>
        <taxon>Fungi</taxon>
        <taxon>Dikarya</taxon>
        <taxon>Ascomycota</taxon>
        <taxon>Pezizomycotina</taxon>
        <taxon>Sordariomycetes</taxon>
        <taxon>Hypocreomycetidae</taxon>
        <taxon>Hypocreales</taxon>
        <taxon>Nectriaceae</taxon>
        <taxon>Fusarium</taxon>
    </lineage>
</organism>
<dbReference type="PRINTS" id="PR00463">
    <property type="entry name" value="EP450I"/>
</dbReference>
<dbReference type="InterPro" id="IPR002401">
    <property type="entry name" value="Cyt_P450_E_grp-I"/>
</dbReference>
<evidence type="ECO:0000256" key="1">
    <source>
        <dbReference type="ARBA" id="ARBA00001971"/>
    </source>
</evidence>
<dbReference type="Gene3D" id="1.10.630.10">
    <property type="entry name" value="Cytochrome P450"/>
    <property type="match status" value="1"/>
</dbReference>
<keyword evidence="9" id="KW-1185">Reference proteome</keyword>